<dbReference type="EMBL" id="KU736879">
    <property type="protein sequence ID" value="AMP42480.1"/>
    <property type="molecule type" value="Genomic_DNA"/>
</dbReference>
<organism evidence="1">
    <name type="scientific">uncultured bacterium IN-14</name>
    <dbReference type="NCBI Taxonomy" id="1805592"/>
    <lineage>
        <taxon>Bacteria</taxon>
        <taxon>environmental samples</taxon>
    </lineage>
</organism>
<name>A0A142BWJ2_9BACT</name>
<dbReference type="AlphaFoldDB" id="A0A142BWJ2"/>
<reference evidence="1" key="1">
    <citation type="journal article" date="2016" name="Appl. Environ. Microbiol.">
        <title>Diversity of the Tetracycline Mobilome within a Chinese Pig Manure Sample.</title>
        <authorList>
            <person name="Leclercq S.O."/>
            <person name="Wang C."/>
            <person name="Zhu Y."/>
            <person name="Wu H."/>
            <person name="Du X."/>
            <person name="Liu Z."/>
            <person name="Feng J."/>
        </authorList>
    </citation>
    <scope>NUCLEOTIDE SEQUENCE</scope>
</reference>
<protein>
    <submittedName>
        <fullName evidence="1">Uncharacterized protein</fullName>
    </submittedName>
</protein>
<accession>A0A142BWJ2</accession>
<evidence type="ECO:0000313" key="1">
    <source>
        <dbReference type="EMBL" id="AMP42480.1"/>
    </source>
</evidence>
<proteinExistence type="predicted"/>
<sequence>MLAEIANRSGIVVGDLQSALKACELNQRDINLCAFQRAIVAERLLDDAIETTEAKRNRDYIEWKEQLQSRCHADAEKEAGGGTLLPLLISECKELAMLAERYRILGPENFSPPPQPPHKWD</sequence>